<evidence type="ECO:0000313" key="3">
    <source>
        <dbReference type="Proteomes" id="UP000067399"/>
    </source>
</evidence>
<dbReference type="KEGG" id="ebh:BSEPE_1027"/>
<feature type="coiled-coil region" evidence="1">
    <location>
        <begin position="184"/>
        <end position="226"/>
    </location>
</feature>
<dbReference type="Proteomes" id="UP000067399">
    <property type="component" value="Chromosome"/>
</dbReference>
<evidence type="ECO:0000313" key="2">
    <source>
        <dbReference type="EMBL" id="BAS68018.1"/>
    </source>
</evidence>
<organism evidence="2 3">
    <name type="scientific">endosymbiont of Bathymodiolus septemdierum str. Myojin knoll</name>
    <dbReference type="NCBI Taxonomy" id="1303921"/>
    <lineage>
        <taxon>Bacteria</taxon>
        <taxon>Pseudomonadati</taxon>
        <taxon>Pseudomonadota</taxon>
        <taxon>Gammaproteobacteria</taxon>
        <taxon>sulfur-oxidizing symbionts</taxon>
    </lineage>
</organism>
<evidence type="ECO:0000256" key="1">
    <source>
        <dbReference type="SAM" id="Coils"/>
    </source>
</evidence>
<dbReference type="RefSeq" id="WP_066044810.1">
    <property type="nucleotide sequence ID" value="NZ_AP013042.1"/>
</dbReference>
<dbReference type="AlphaFoldDB" id="A0A0P0USF9"/>
<keyword evidence="3" id="KW-1185">Reference proteome</keyword>
<name>A0A0P0USF9_9GAMM</name>
<sequence>MSFVAKYVVVFLSVLMLSSCTFLGFNSKVSSFGLVIEKPVESKKEPTKKAPRVKKVRDSVANQLSTQYAKLTPEAKQCMQKYYVGYEYALCLYKNGDMNSAADYLGGFNSDNQLAAELLQKINQPLAYIVNKANQQTDKWLNRKTKLGKFTLQPPTLPKSLSKTRSLSLVKGEFETTIDFKQRVALAKKEIAEKEALIEKHYQEKLAAYNQALNAYNTDLEKEKKERELRSLDVYLDYVNSNIDNVLGEPYFSDPIYDADKQQMFCNLLSNKSNFRQPVVINVALEGAKVFKQNLAKVFPVLKFDATRESLTIASIGAELNGKIYKAQLLDNNQHATSLRNKVVNVNITSDR</sequence>
<accession>A0A0P0USF9</accession>
<reference evidence="2 3" key="1">
    <citation type="journal article" date="2000" name="Mar. Ecol. Prog. Ser.">
        <title>Phylogenetic characterization of endosymbionts in three hydrothermal vent mussels: influence on host distributions.</title>
        <authorList>
            <person name="Fujiwara Y."/>
            <person name="Takai K."/>
            <person name="Uematsu K."/>
            <person name="Tsuchida S."/>
            <person name="Hunt J.C."/>
            <person name="Hashimoto J."/>
        </authorList>
    </citation>
    <scope>NUCLEOTIDE SEQUENCE [LARGE SCALE GENOMIC DNA]</scope>
    <source>
        <strain evidence="2 3">Myojin Knoll</strain>
    </source>
</reference>
<dbReference type="STRING" id="1303921.BSEPE_1027"/>
<keyword evidence="1" id="KW-0175">Coiled coil</keyword>
<evidence type="ECO:0008006" key="4">
    <source>
        <dbReference type="Google" id="ProtNLM"/>
    </source>
</evidence>
<dbReference type="PROSITE" id="PS51257">
    <property type="entry name" value="PROKAR_LIPOPROTEIN"/>
    <property type="match status" value="1"/>
</dbReference>
<proteinExistence type="predicted"/>
<dbReference type="EMBL" id="AP013042">
    <property type="protein sequence ID" value="BAS68018.1"/>
    <property type="molecule type" value="Genomic_DNA"/>
</dbReference>
<gene>
    <name evidence="2" type="ORF">BSEPE_1027</name>
</gene>
<reference evidence="2 3" key="2">
    <citation type="journal article" date="2016" name="ISME J.">
        <title>Heterogeneous composition of key metabolic gene clusters in a vent mussel symbiont population.</title>
        <authorList>
            <person name="Ikuta T."/>
            <person name="Takaki Y."/>
            <person name="Nagai Y."/>
            <person name="Shimamura S."/>
            <person name="Tsuda M."/>
            <person name="Kawagucci S."/>
            <person name="Aoki Y."/>
            <person name="Inoue K."/>
            <person name="Teruya M."/>
            <person name="Satou K."/>
            <person name="Teruya K."/>
            <person name="Shimoji M."/>
            <person name="Tamotsu H."/>
            <person name="Hirano T."/>
            <person name="Maruyama T."/>
            <person name="Yoshida T."/>
        </authorList>
    </citation>
    <scope>NUCLEOTIDE SEQUENCE [LARGE SCALE GENOMIC DNA]</scope>
    <source>
        <strain evidence="2 3">Myojin Knoll</strain>
    </source>
</reference>
<protein>
    <recommendedName>
        <fullName evidence="4">Lipoprotein</fullName>
    </recommendedName>
</protein>